<dbReference type="Proteomes" id="UP000053825">
    <property type="component" value="Unassembled WGS sequence"/>
</dbReference>
<dbReference type="EMBL" id="KQ414667">
    <property type="protein sequence ID" value="KOC64842.1"/>
    <property type="molecule type" value="Genomic_DNA"/>
</dbReference>
<evidence type="ECO:0000313" key="1">
    <source>
        <dbReference type="EMBL" id="KOC64842.1"/>
    </source>
</evidence>
<proteinExistence type="predicted"/>
<keyword evidence="2" id="KW-1185">Reference proteome</keyword>
<protein>
    <submittedName>
        <fullName evidence="1">Uncharacterized protein</fullName>
    </submittedName>
</protein>
<reference evidence="1 2" key="1">
    <citation type="submission" date="2015-07" db="EMBL/GenBank/DDBJ databases">
        <title>The genome of Habropoda laboriosa.</title>
        <authorList>
            <person name="Pan H."/>
            <person name="Kapheim K."/>
        </authorList>
    </citation>
    <scope>NUCLEOTIDE SEQUENCE [LARGE SCALE GENOMIC DNA]</scope>
    <source>
        <strain evidence="1">0110345459</strain>
    </source>
</reference>
<sequence length="82" mass="9416">MDYCLIDNLDGHIILLHRFCEIVYNLELKLNIKILNASVLSDMNIMMLTVNIKKYSIRSVAQWERNCCLTCACSVSLMKSST</sequence>
<dbReference type="AlphaFoldDB" id="A0A0L7R1W4"/>
<name>A0A0L7R1W4_9HYME</name>
<gene>
    <name evidence="1" type="ORF">WH47_00345</name>
</gene>
<accession>A0A0L7R1W4</accession>
<evidence type="ECO:0000313" key="2">
    <source>
        <dbReference type="Proteomes" id="UP000053825"/>
    </source>
</evidence>
<organism evidence="1 2">
    <name type="scientific">Habropoda laboriosa</name>
    <dbReference type="NCBI Taxonomy" id="597456"/>
    <lineage>
        <taxon>Eukaryota</taxon>
        <taxon>Metazoa</taxon>
        <taxon>Ecdysozoa</taxon>
        <taxon>Arthropoda</taxon>
        <taxon>Hexapoda</taxon>
        <taxon>Insecta</taxon>
        <taxon>Pterygota</taxon>
        <taxon>Neoptera</taxon>
        <taxon>Endopterygota</taxon>
        <taxon>Hymenoptera</taxon>
        <taxon>Apocrita</taxon>
        <taxon>Aculeata</taxon>
        <taxon>Apoidea</taxon>
        <taxon>Anthophila</taxon>
        <taxon>Apidae</taxon>
        <taxon>Habropoda</taxon>
    </lineage>
</organism>